<gene>
    <name evidence="4" type="ORF">V3330_14530</name>
</gene>
<feature type="signal peptide" evidence="3">
    <location>
        <begin position="1"/>
        <end position="25"/>
    </location>
</feature>
<name>A0AAW9RA83_9GAMM</name>
<feature type="chain" id="PRO_5043376185" description="Porin" evidence="3">
    <location>
        <begin position="26"/>
        <end position="451"/>
    </location>
</feature>
<evidence type="ECO:0000256" key="3">
    <source>
        <dbReference type="SAM" id="SignalP"/>
    </source>
</evidence>
<dbReference type="RefSeq" id="WP_354696171.1">
    <property type="nucleotide sequence ID" value="NZ_JAZHOG010000010.1"/>
</dbReference>
<dbReference type="Gene3D" id="2.40.160.10">
    <property type="entry name" value="Porin"/>
    <property type="match status" value="1"/>
</dbReference>
<feature type="compositionally biased region" description="Acidic residues" evidence="2">
    <location>
        <begin position="289"/>
        <end position="320"/>
    </location>
</feature>
<keyword evidence="1" id="KW-0175">Coiled coil</keyword>
<sequence>MKHRTRFFAGLALLGLMLVTTPAAAEDEKYEQLQAQVEALQEQLREVQEALAQYASKTDTETQVNQLKQDIAEAAAWKEPNTLIHMAGYADVGYTKQDSEDGSFGIGTFSPIFHFQYRDLVMLEAEMEISVNDEGETDTALEYLTVDYFLNDYMTLVGGKFLSPIGQFRQNLHPSWINKLVSAPPGFGHDGAAPVSDLGVQARGGFKIGDTYANYAAFVSNGPELISAFEDGEFELGGVEAEAFGSDRDGDKVFGGRFAWLPTPGLELGFSLATGKASVTSIEEAHGEEPDEHEEEPGDHEDEPGDEHDEEEEEHDEEELLVDFGSEPARDYDVYGFDVAWNLNNFLLRGEFVKTKVGADNVGVTASPGATWQTWYGQASYLIPQTNWETAIRYTDFDSAHSSESQKQWAFGVNYLFASSVIGKFTYEFNDGLPGSVTDANRWLFQLAYGF</sequence>
<accession>A0AAW9RA83</accession>
<reference evidence="4 5" key="1">
    <citation type="submission" date="2024-02" db="EMBL/GenBank/DDBJ databases">
        <title>A novel Wenzhouxiangellaceae bacterium, isolated from coastal sediments.</title>
        <authorList>
            <person name="Du Z.-J."/>
            <person name="Ye Y.-Q."/>
            <person name="Zhang X.-Y."/>
        </authorList>
    </citation>
    <scope>NUCLEOTIDE SEQUENCE [LARGE SCALE GENOMIC DNA]</scope>
    <source>
        <strain evidence="4 5">CH-27</strain>
    </source>
</reference>
<protein>
    <recommendedName>
        <fullName evidence="6">Porin</fullName>
    </recommendedName>
</protein>
<dbReference type="AlphaFoldDB" id="A0AAW9RA83"/>
<evidence type="ECO:0000256" key="2">
    <source>
        <dbReference type="SAM" id="MobiDB-lite"/>
    </source>
</evidence>
<proteinExistence type="predicted"/>
<evidence type="ECO:0000313" key="5">
    <source>
        <dbReference type="Proteomes" id="UP001359886"/>
    </source>
</evidence>
<dbReference type="SUPFAM" id="SSF56935">
    <property type="entry name" value="Porins"/>
    <property type="match status" value="1"/>
</dbReference>
<evidence type="ECO:0000313" key="4">
    <source>
        <dbReference type="EMBL" id="MEJ8568847.1"/>
    </source>
</evidence>
<dbReference type="Proteomes" id="UP001359886">
    <property type="component" value="Unassembled WGS sequence"/>
</dbReference>
<comment type="caution">
    <text evidence="4">The sequence shown here is derived from an EMBL/GenBank/DDBJ whole genome shotgun (WGS) entry which is preliminary data.</text>
</comment>
<dbReference type="EMBL" id="JAZHOG010000010">
    <property type="protein sequence ID" value="MEJ8568847.1"/>
    <property type="molecule type" value="Genomic_DNA"/>
</dbReference>
<keyword evidence="5" id="KW-1185">Reference proteome</keyword>
<feature type="coiled-coil region" evidence="1">
    <location>
        <begin position="23"/>
        <end position="60"/>
    </location>
</feature>
<organism evidence="4 5">
    <name type="scientific">Elongatibacter sediminis</name>
    <dbReference type="NCBI Taxonomy" id="3119006"/>
    <lineage>
        <taxon>Bacteria</taxon>
        <taxon>Pseudomonadati</taxon>
        <taxon>Pseudomonadota</taxon>
        <taxon>Gammaproteobacteria</taxon>
        <taxon>Chromatiales</taxon>
        <taxon>Wenzhouxiangellaceae</taxon>
        <taxon>Elongatibacter</taxon>
    </lineage>
</organism>
<keyword evidence="3" id="KW-0732">Signal</keyword>
<dbReference type="InterPro" id="IPR023614">
    <property type="entry name" value="Porin_dom_sf"/>
</dbReference>
<feature type="region of interest" description="Disordered" evidence="2">
    <location>
        <begin position="279"/>
        <end position="320"/>
    </location>
</feature>
<evidence type="ECO:0000256" key="1">
    <source>
        <dbReference type="SAM" id="Coils"/>
    </source>
</evidence>
<evidence type="ECO:0008006" key="6">
    <source>
        <dbReference type="Google" id="ProtNLM"/>
    </source>
</evidence>